<sequence>MYKLLPQSKAQGPDFSISETTSAATISSEFLCEAVFAGDSFWGLEAAFGLVDGVIKTAAGYCGGTLKKPTYREVCDGRTGHTEAVKVIYDKRKTSYKSLCDAFWETHDPTNKEYLNFGISTHQRSAIFHRTEEERKQAQESKIRKQMKINRRIVTKSIPFSDSESFFMAENHHQKYYLQKRYRLCESLSLRSTEQFVESNIACKLNGILATDGELIIDRLTTFLRTHELSKQTKLACEEIIKDLRSEEEKAHIL</sequence>
<dbReference type="InterPro" id="IPR002569">
    <property type="entry name" value="Met_Sox_Rdtase_MsrA_dom"/>
</dbReference>
<comment type="caution">
    <text evidence="7">The sequence shown here is derived from an EMBL/GenBank/DDBJ whole genome shotgun (WGS) entry which is preliminary data.</text>
</comment>
<evidence type="ECO:0000256" key="1">
    <source>
        <dbReference type="ARBA" id="ARBA00005591"/>
    </source>
</evidence>
<dbReference type="Proteomes" id="UP001415857">
    <property type="component" value="Unassembled WGS sequence"/>
</dbReference>
<accession>A0AAP0NHD1</accession>
<dbReference type="InterPro" id="IPR050162">
    <property type="entry name" value="MsrA_MetSO_reductase"/>
</dbReference>
<dbReference type="Gene3D" id="3.30.1060.10">
    <property type="entry name" value="Peptide methionine sulphoxide reductase MsrA"/>
    <property type="match status" value="1"/>
</dbReference>
<dbReference type="Pfam" id="PF01625">
    <property type="entry name" value="PMSR"/>
    <property type="match status" value="1"/>
</dbReference>
<dbReference type="HAMAP" id="MF_01401">
    <property type="entry name" value="MsrA"/>
    <property type="match status" value="1"/>
</dbReference>
<evidence type="ECO:0000256" key="3">
    <source>
        <dbReference type="ARBA" id="ARBA00023002"/>
    </source>
</evidence>
<evidence type="ECO:0000313" key="8">
    <source>
        <dbReference type="Proteomes" id="UP001415857"/>
    </source>
</evidence>
<dbReference type="GO" id="GO:0008113">
    <property type="term" value="F:peptide-methionine (S)-S-oxide reductase activity"/>
    <property type="evidence" value="ECO:0007669"/>
    <property type="project" value="UniProtKB-EC"/>
</dbReference>
<keyword evidence="8" id="KW-1185">Reference proteome</keyword>
<organism evidence="7 8">
    <name type="scientific">Liquidambar formosana</name>
    <name type="common">Formosan gum</name>
    <dbReference type="NCBI Taxonomy" id="63359"/>
    <lineage>
        <taxon>Eukaryota</taxon>
        <taxon>Viridiplantae</taxon>
        <taxon>Streptophyta</taxon>
        <taxon>Embryophyta</taxon>
        <taxon>Tracheophyta</taxon>
        <taxon>Spermatophyta</taxon>
        <taxon>Magnoliopsida</taxon>
        <taxon>eudicotyledons</taxon>
        <taxon>Gunneridae</taxon>
        <taxon>Pentapetalae</taxon>
        <taxon>Saxifragales</taxon>
        <taxon>Altingiaceae</taxon>
        <taxon>Liquidambar</taxon>
    </lineage>
</organism>
<keyword evidence="3" id="KW-0560">Oxidoreductase</keyword>
<dbReference type="GO" id="GO:0005737">
    <property type="term" value="C:cytoplasm"/>
    <property type="evidence" value="ECO:0007669"/>
    <property type="project" value="TreeGrafter"/>
</dbReference>
<name>A0AAP0NHD1_LIQFO</name>
<evidence type="ECO:0000259" key="6">
    <source>
        <dbReference type="Pfam" id="PF01625"/>
    </source>
</evidence>
<dbReference type="NCBIfam" id="TIGR00401">
    <property type="entry name" value="msrA"/>
    <property type="match status" value="1"/>
</dbReference>
<dbReference type="SUPFAM" id="SSF55068">
    <property type="entry name" value="Peptide methionine sulfoxide reductase"/>
    <property type="match status" value="1"/>
</dbReference>
<dbReference type="PANTHER" id="PTHR42799">
    <property type="entry name" value="MITOCHONDRIAL PEPTIDE METHIONINE SULFOXIDE REDUCTASE"/>
    <property type="match status" value="1"/>
</dbReference>
<protein>
    <recommendedName>
        <fullName evidence="2">peptide-methionine (S)-S-oxide reductase</fullName>
        <ecNumber evidence="2">1.8.4.11</ecNumber>
    </recommendedName>
    <alternativeName>
        <fullName evidence="5">Peptide-methionine (S)-S-oxide reductase</fullName>
    </alternativeName>
    <alternativeName>
        <fullName evidence="4">Protein-methionine-S-oxide reductase</fullName>
    </alternativeName>
</protein>
<evidence type="ECO:0000256" key="4">
    <source>
        <dbReference type="ARBA" id="ARBA00030273"/>
    </source>
</evidence>
<comment type="similarity">
    <text evidence="1">Belongs to the MsrA Met sulfoxide reductase family.</text>
</comment>
<dbReference type="EMBL" id="JBBPBK010000013">
    <property type="protein sequence ID" value="KAK9272201.1"/>
    <property type="molecule type" value="Genomic_DNA"/>
</dbReference>
<evidence type="ECO:0000256" key="2">
    <source>
        <dbReference type="ARBA" id="ARBA00012502"/>
    </source>
</evidence>
<feature type="domain" description="Peptide methionine sulphoxide reductase MsrA" evidence="6">
    <location>
        <begin position="33"/>
        <end position="185"/>
    </location>
</feature>
<reference evidence="7 8" key="1">
    <citation type="journal article" date="2024" name="Plant J.">
        <title>Genome sequences and population genomics reveal climatic adaptation and genomic divergence between two closely related sweetgum species.</title>
        <authorList>
            <person name="Xu W.Q."/>
            <person name="Ren C.Q."/>
            <person name="Zhang X.Y."/>
            <person name="Comes H.P."/>
            <person name="Liu X.H."/>
            <person name="Li Y.G."/>
            <person name="Kettle C.J."/>
            <person name="Jalonen R."/>
            <person name="Gaisberger H."/>
            <person name="Ma Y.Z."/>
            <person name="Qiu Y.X."/>
        </authorList>
    </citation>
    <scope>NUCLEOTIDE SEQUENCE [LARGE SCALE GENOMIC DNA]</scope>
    <source>
        <strain evidence="7">Hangzhou</strain>
    </source>
</reference>
<proteinExistence type="inferred from homology"/>
<dbReference type="EC" id="1.8.4.11" evidence="2"/>
<dbReference type="InterPro" id="IPR036509">
    <property type="entry name" value="Met_Sox_Rdtase_MsrA_sf"/>
</dbReference>
<dbReference type="AlphaFoldDB" id="A0AAP0NHD1"/>
<dbReference type="GO" id="GO:0034599">
    <property type="term" value="P:cellular response to oxidative stress"/>
    <property type="evidence" value="ECO:0007669"/>
    <property type="project" value="TreeGrafter"/>
</dbReference>
<evidence type="ECO:0000256" key="5">
    <source>
        <dbReference type="ARBA" id="ARBA00030643"/>
    </source>
</evidence>
<dbReference type="PANTHER" id="PTHR42799:SF26">
    <property type="entry name" value="PEPTIDE-METHIONINE (S)-S-OXIDE REDUCTASE"/>
    <property type="match status" value="1"/>
</dbReference>
<gene>
    <name evidence="7" type="ORF">L1049_002572</name>
</gene>
<evidence type="ECO:0000313" key="7">
    <source>
        <dbReference type="EMBL" id="KAK9272201.1"/>
    </source>
</evidence>